<gene>
    <name evidence="2" type="ORF">A2828_04160</name>
</gene>
<sequence>MQKLFEYTTWLTIMISRALTARCFKGIGNVPIAVPKSPNSLLNQRKVVLYIAGIAIRGIVLPAAVFKQAVGPERK</sequence>
<feature type="transmembrane region" description="Helical" evidence="1">
    <location>
        <begin position="47"/>
        <end position="66"/>
    </location>
</feature>
<comment type="caution">
    <text evidence="2">The sequence shown here is derived from an EMBL/GenBank/DDBJ whole genome shotgun (WGS) entry which is preliminary data.</text>
</comment>
<keyword evidence="1" id="KW-1133">Transmembrane helix</keyword>
<organism evidence="2 3">
    <name type="scientific">Candidatus Terrybacteria bacterium RIFCSPHIGHO2_01_FULL_43_35</name>
    <dbReference type="NCBI Taxonomy" id="1802361"/>
    <lineage>
        <taxon>Bacteria</taxon>
        <taxon>Candidatus Terryibacteriota</taxon>
    </lineage>
</organism>
<proteinExistence type="predicted"/>
<name>A0A1G2PFQ8_9BACT</name>
<keyword evidence="1" id="KW-0812">Transmembrane</keyword>
<dbReference type="EMBL" id="MHSR01000008">
    <property type="protein sequence ID" value="OHA47127.1"/>
    <property type="molecule type" value="Genomic_DNA"/>
</dbReference>
<evidence type="ECO:0000256" key="1">
    <source>
        <dbReference type="SAM" id="Phobius"/>
    </source>
</evidence>
<dbReference type="AlphaFoldDB" id="A0A1G2PFQ8"/>
<protein>
    <submittedName>
        <fullName evidence="2">Uncharacterized protein</fullName>
    </submittedName>
</protein>
<evidence type="ECO:0000313" key="3">
    <source>
        <dbReference type="Proteomes" id="UP000178869"/>
    </source>
</evidence>
<dbReference type="Proteomes" id="UP000178869">
    <property type="component" value="Unassembled WGS sequence"/>
</dbReference>
<reference evidence="2 3" key="1">
    <citation type="journal article" date="2016" name="Nat. Commun.">
        <title>Thousands of microbial genomes shed light on interconnected biogeochemical processes in an aquifer system.</title>
        <authorList>
            <person name="Anantharaman K."/>
            <person name="Brown C.T."/>
            <person name="Hug L.A."/>
            <person name="Sharon I."/>
            <person name="Castelle C.J."/>
            <person name="Probst A.J."/>
            <person name="Thomas B.C."/>
            <person name="Singh A."/>
            <person name="Wilkins M.J."/>
            <person name="Karaoz U."/>
            <person name="Brodie E.L."/>
            <person name="Williams K.H."/>
            <person name="Hubbard S.S."/>
            <person name="Banfield J.F."/>
        </authorList>
    </citation>
    <scope>NUCLEOTIDE SEQUENCE [LARGE SCALE GENOMIC DNA]</scope>
</reference>
<accession>A0A1G2PFQ8</accession>
<keyword evidence="1" id="KW-0472">Membrane</keyword>
<evidence type="ECO:0000313" key="2">
    <source>
        <dbReference type="EMBL" id="OHA47127.1"/>
    </source>
</evidence>